<dbReference type="SMR" id="A0A067YVF6"/>
<dbReference type="Pfam" id="PF22825">
    <property type="entry name" value="HpiC1-like"/>
    <property type="match status" value="1"/>
</dbReference>
<dbReference type="InterPro" id="IPR054720">
    <property type="entry name" value="HpiC1"/>
</dbReference>
<sequence length="228" mass="24586">MKRNFIIAAIVLLVYVFSGINVSANAASAVSIPLKNAGFEEPRLKVEDDYTIDTPPGWITYDPNGLVPAKRTRITSNNGVGYTGPNSAFYNHKAPEGHNVAFVYLAQEIGSGIAGLEQTLDAVLKPNTKYTLTVDIGNSGGNFQGFPLDGFPGYRVELLAGDTVLAADHNTLHIKEKDFKTTTVTFTATPESPYLGQHLGIRLINPLQGKFSGVDFDNVRLTAEPAET</sequence>
<dbReference type="Gene3D" id="2.60.120.260">
    <property type="entry name" value="Galactose-binding domain-like"/>
    <property type="match status" value="1"/>
</dbReference>
<keyword evidence="1" id="KW-0732">Signal</keyword>
<dbReference type="EMBL" id="KY681024">
    <property type="protein sequence ID" value="AQX77493.1"/>
    <property type="molecule type" value="Genomic_DNA"/>
</dbReference>
<proteinExistence type="predicted"/>
<reference evidence="3" key="2">
    <citation type="journal article" date="2017" name="Chem. Commun. (Camb.)">
        <title>Molecular and genetic basis for early stage structural diversifications in hapalindole-type alkaloid biogenesis.</title>
        <authorList>
            <person name="Zhu Q."/>
            <person name="Liu X."/>
        </authorList>
    </citation>
    <scope>NUCLEOTIDE SEQUENCE</scope>
</reference>
<dbReference type="EMBL" id="KF811479">
    <property type="protein sequence ID" value="AHI58823.1"/>
    <property type="molecule type" value="Genomic_DNA"/>
</dbReference>
<evidence type="ECO:0000313" key="2">
    <source>
        <dbReference type="EMBL" id="AHI58823.1"/>
    </source>
</evidence>
<feature type="signal peptide" evidence="1">
    <location>
        <begin position="1"/>
        <end position="26"/>
    </location>
</feature>
<name>A0A067YVF6_9CYAN</name>
<evidence type="ECO:0000313" key="3">
    <source>
        <dbReference type="EMBL" id="AQX77493.1"/>
    </source>
</evidence>
<feature type="chain" id="PRO_5001650388" evidence="1">
    <location>
        <begin position="27"/>
        <end position="228"/>
    </location>
</feature>
<accession>A0A067YVF6</accession>
<reference evidence="2" key="1">
    <citation type="journal article" date="2014" name="ChemBioChem">
        <title>Identification and characterization of a welwitindolinone alkaloid biosynthetic gene cluster in the stigonematalean Cyanobacterium Hapalosiphon welwitschii.</title>
        <authorList>
            <person name="Hillwig M.L."/>
            <person name="Fuhrman H.A."/>
            <person name="Ittiamornkul K."/>
            <person name="Sevco T.J."/>
            <person name="Kwak D.H."/>
            <person name="Liu X."/>
        </authorList>
    </citation>
    <scope>NUCLEOTIDE SEQUENCE</scope>
    <source>
        <strain evidence="2">UTEX B 1830</strain>
    </source>
</reference>
<dbReference type="AlphaFoldDB" id="A0A067YVF6"/>
<evidence type="ECO:0000256" key="1">
    <source>
        <dbReference type="SAM" id="SignalP"/>
    </source>
</evidence>
<organism evidence="2">
    <name type="scientific">Hapalosiphon welwitschii UTEX B 1830</name>
    <dbReference type="NCBI Taxonomy" id="1433842"/>
    <lineage>
        <taxon>Bacteria</taxon>
        <taxon>Bacillati</taxon>
        <taxon>Cyanobacteriota</taxon>
        <taxon>Cyanophyceae</taxon>
        <taxon>Nostocales</taxon>
        <taxon>Hapalosiphonaceae</taxon>
        <taxon>Hapalosiphon</taxon>
    </lineage>
</organism>
<protein>
    <submittedName>
        <fullName evidence="3">12-epi-fischerindole U synthase</fullName>
    </submittedName>
    <submittedName>
        <fullName evidence="2">WelU1</fullName>
    </submittedName>
</protein>